<evidence type="ECO:0000256" key="2">
    <source>
        <dbReference type="ARBA" id="ARBA00012121"/>
    </source>
</evidence>
<dbReference type="PANTHER" id="PTHR42700">
    <property type="entry name" value="SULFATE ADENYLYLTRANSFERASE"/>
    <property type="match status" value="1"/>
</dbReference>
<dbReference type="RefSeq" id="WP_116496418.1">
    <property type="nucleotide sequence ID" value="NZ_QENZ01000004.1"/>
</dbReference>
<evidence type="ECO:0000256" key="7">
    <source>
        <dbReference type="RuleBase" id="RU004347"/>
    </source>
</evidence>
<dbReference type="OrthoDB" id="9804504at2"/>
<dbReference type="HAMAP" id="MF_00065">
    <property type="entry name" value="Adenylyl_sulf_kinase"/>
    <property type="match status" value="1"/>
</dbReference>
<keyword evidence="4 6" id="KW-0547">Nucleotide-binding</keyword>
<dbReference type="InterPro" id="IPR002891">
    <property type="entry name" value="APS"/>
</dbReference>
<dbReference type="InterPro" id="IPR050512">
    <property type="entry name" value="Sulf_AdTrans/APS_kinase"/>
</dbReference>
<name>A0A7L4UP07_BALHA</name>
<feature type="binding site" evidence="6">
    <location>
        <begin position="35"/>
        <end position="42"/>
    </location>
    <ligand>
        <name>ATP</name>
        <dbReference type="ChEBI" id="CHEBI:30616"/>
    </ligand>
</feature>
<dbReference type="Pfam" id="PF01583">
    <property type="entry name" value="APS_kinase"/>
    <property type="match status" value="1"/>
</dbReference>
<feature type="domain" description="APS kinase" evidence="8">
    <location>
        <begin position="28"/>
        <end position="175"/>
    </location>
</feature>
<evidence type="ECO:0000256" key="4">
    <source>
        <dbReference type="ARBA" id="ARBA00022741"/>
    </source>
</evidence>
<gene>
    <name evidence="6" type="primary">cysC</name>
    <name evidence="9" type="ORF">C7377_1184</name>
</gene>
<dbReference type="GO" id="GO:0005737">
    <property type="term" value="C:cytoplasm"/>
    <property type="evidence" value="ECO:0007669"/>
    <property type="project" value="TreeGrafter"/>
</dbReference>
<dbReference type="GO" id="GO:0010134">
    <property type="term" value="P:sulfate assimilation via adenylyl sulfate reduction"/>
    <property type="evidence" value="ECO:0007669"/>
    <property type="project" value="TreeGrafter"/>
</dbReference>
<organism evidence="9 10">
    <name type="scientific">Balneicella halophila</name>
    <dbReference type="NCBI Taxonomy" id="1537566"/>
    <lineage>
        <taxon>Bacteria</taxon>
        <taxon>Pseudomonadati</taxon>
        <taxon>Bacteroidota</taxon>
        <taxon>Bacteroidia</taxon>
        <taxon>Bacteroidales</taxon>
        <taxon>Balneicellaceae</taxon>
        <taxon>Balneicella</taxon>
    </lineage>
</organism>
<keyword evidence="5 6" id="KW-0067">ATP-binding</keyword>
<evidence type="ECO:0000313" key="9">
    <source>
        <dbReference type="EMBL" id="PVX50863.1"/>
    </source>
</evidence>
<dbReference type="GO" id="GO:0019379">
    <property type="term" value="P:sulfate assimilation, phosphoadenylyl sulfate reduction by phosphoadenylyl-sulfate reductase (thioredoxin)"/>
    <property type="evidence" value="ECO:0007669"/>
    <property type="project" value="TreeGrafter"/>
</dbReference>
<dbReference type="CDD" id="cd02027">
    <property type="entry name" value="APSK"/>
    <property type="match status" value="1"/>
</dbReference>
<dbReference type="GO" id="GO:0004781">
    <property type="term" value="F:sulfate adenylyltransferase (ATP) activity"/>
    <property type="evidence" value="ECO:0007669"/>
    <property type="project" value="TreeGrafter"/>
</dbReference>
<dbReference type="EC" id="2.7.1.25" evidence="2 6"/>
<proteinExistence type="inferred from homology"/>
<dbReference type="SUPFAM" id="SSF52540">
    <property type="entry name" value="P-loop containing nucleoside triphosphate hydrolases"/>
    <property type="match status" value="1"/>
</dbReference>
<sequence length="201" mass="22348">MSVAKNIYPIFDKMLSREAKERVLNQKAKVFWLTGLSGSGKTTLAIQLERQLHELGYFTQLLDGDNIRSGLNANLGFSDEDRTENIRRIAEVSKLFLNCGVITIACFVSPTKAIRSQAQQIIGDDFVEVFVDTPLSVCEERDVKGLYKKARAGEIKDFTGISAPFEAPESAEIHLHTENKSVKESVKELLDAVLPMINAKS</sequence>
<dbReference type="GO" id="GO:0070814">
    <property type="term" value="P:hydrogen sulfide biosynthetic process"/>
    <property type="evidence" value="ECO:0007669"/>
    <property type="project" value="UniProtKB-UniRule"/>
</dbReference>
<comment type="catalytic activity">
    <reaction evidence="1 6 7">
        <text>adenosine 5'-phosphosulfate + ATP = 3'-phosphoadenylyl sulfate + ADP + H(+)</text>
        <dbReference type="Rhea" id="RHEA:24152"/>
        <dbReference type="ChEBI" id="CHEBI:15378"/>
        <dbReference type="ChEBI" id="CHEBI:30616"/>
        <dbReference type="ChEBI" id="CHEBI:58243"/>
        <dbReference type="ChEBI" id="CHEBI:58339"/>
        <dbReference type="ChEBI" id="CHEBI:456216"/>
        <dbReference type="EC" id="2.7.1.25"/>
    </reaction>
</comment>
<dbReference type="InterPro" id="IPR027417">
    <property type="entry name" value="P-loop_NTPase"/>
</dbReference>
<evidence type="ECO:0000256" key="5">
    <source>
        <dbReference type="ARBA" id="ARBA00022840"/>
    </source>
</evidence>
<accession>A0A7L4UP07</accession>
<keyword evidence="6" id="KW-0597">Phosphoprotein</keyword>
<evidence type="ECO:0000256" key="6">
    <source>
        <dbReference type="HAMAP-Rule" id="MF_00065"/>
    </source>
</evidence>
<keyword evidence="10" id="KW-1185">Reference proteome</keyword>
<dbReference type="AlphaFoldDB" id="A0A7L4UP07"/>
<evidence type="ECO:0000313" key="10">
    <source>
        <dbReference type="Proteomes" id="UP000251835"/>
    </source>
</evidence>
<comment type="caution">
    <text evidence="9">The sequence shown here is derived from an EMBL/GenBank/DDBJ whole genome shotgun (WGS) entry which is preliminary data.</text>
</comment>
<dbReference type="Proteomes" id="UP000251835">
    <property type="component" value="Unassembled WGS sequence"/>
</dbReference>
<dbReference type="PANTHER" id="PTHR42700:SF1">
    <property type="entry name" value="SULFATE ADENYLYLTRANSFERASE"/>
    <property type="match status" value="1"/>
</dbReference>
<dbReference type="Gene3D" id="3.40.50.300">
    <property type="entry name" value="P-loop containing nucleotide triphosphate hydrolases"/>
    <property type="match status" value="1"/>
</dbReference>
<dbReference type="EMBL" id="QENZ01000004">
    <property type="protein sequence ID" value="PVX50863.1"/>
    <property type="molecule type" value="Genomic_DNA"/>
</dbReference>
<comment type="pathway">
    <text evidence="6 7">Sulfur metabolism; hydrogen sulfide biosynthesis; sulfite from sulfate: step 2/3.</text>
</comment>
<dbReference type="GO" id="GO:0005524">
    <property type="term" value="F:ATP binding"/>
    <property type="evidence" value="ECO:0007669"/>
    <property type="project" value="UniProtKB-UniRule"/>
</dbReference>
<dbReference type="GO" id="GO:0004020">
    <property type="term" value="F:adenylylsulfate kinase activity"/>
    <property type="evidence" value="ECO:0007669"/>
    <property type="project" value="UniProtKB-UniRule"/>
</dbReference>
<comment type="function">
    <text evidence="6 7">Catalyzes the synthesis of activated sulfate.</text>
</comment>
<evidence type="ECO:0000259" key="8">
    <source>
        <dbReference type="Pfam" id="PF01583"/>
    </source>
</evidence>
<keyword evidence="6 7" id="KW-0418">Kinase</keyword>
<dbReference type="InterPro" id="IPR059117">
    <property type="entry name" value="APS_kinase_dom"/>
</dbReference>
<evidence type="ECO:0000256" key="1">
    <source>
        <dbReference type="ARBA" id="ARBA00001823"/>
    </source>
</evidence>
<protein>
    <recommendedName>
        <fullName evidence="2 6">Adenylyl-sulfate kinase</fullName>
        <ecNumber evidence="2 6">2.7.1.25</ecNumber>
    </recommendedName>
    <alternativeName>
        <fullName evidence="6">APS kinase</fullName>
    </alternativeName>
    <alternativeName>
        <fullName evidence="6">ATP adenosine-5'-phosphosulfate 3'-phosphotransferase</fullName>
    </alternativeName>
    <alternativeName>
        <fullName evidence="6">Adenosine-5'-phosphosulfate kinase</fullName>
    </alternativeName>
</protein>
<feature type="active site" description="Phosphoserine intermediate" evidence="6">
    <location>
        <position position="109"/>
    </location>
</feature>
<comment type="similarity">
    <text evidence="6 7">Belongs to the APS kinase family.</text>
</comment>
<dbReference type="NCBIfam" id="NF003013">
    <property type="entry name" value="PRK03846.1"/>
    <property type="match status" value="1"/>
</dbReference>
<keyword evidence="3 6" id="KW-0808">Transferase</keyword>
<dbReference type="NCBIfam" id="TIGR00455">
    <property type="entry name" value="apsK"/>
    <property type="match status" value="1"/>
</dbReference>
<reference evidence="9 10" key="1">
    <citation type="submission" date="2018-05" db="EMBL/GenBank/DDBJ databases">
        <title>Genomic Encyclopedia of Type Strains, Phase IV (KMG-IV): sequencing the most valuable type-strain genomes for metagenomic binning, comparative biology and taxonomic classification.</title>
        <authorList>
            <person name="Goeker M."/>
        </authorList>
    </citation>
    <scope>NUCLEOTIDE SEQUENCE [LARGE SCALE GENOMIC DNA]</scope>
    <source>
        <strain evidence="9 10">DSM 28579</strain>
    </source>
</reference>
<dbReference type="UniPathway" id="UPA00140">
    <property type="reaction ID" value="UER00205"/>
</dbReference>
<evidence type="ECO:0000256" key="3">
    <source>
        <dbReference type="ARBA" id="ARBA00022679"/>
    </source>
</evidence>